<evidence type="ECO:0000256" key="8">
    <source>
        <dbReference type="ARBA" id="ARBA00022837"/>
    </source>
</evidence>
<dbReference type="AlphaFoldDB" id="A0A4R0GGE3"/>
<feature type="chain" id="PRO_5025093509" description="Pectate lyase" evidence="10">
    <location>
        <begin position="30"/>
        <end position="269"/>
    </location>
</feature>
<proteinExistence type="inferred from homology"/>
<sequence length="269" mass="27331">MRRGSHRRWLAAGVLAAGLAATVAVTSLAAAETPPAASPADTAPRPLAGPPPATGQQAVTETTRVSGTFDGGNRRFVGGGDLGDGGQDESQDPLFRLADGAVLENVILGAPAADGVHCAGSCTLRNVHWEDVGEDAATFRGTNAVVLIEGGSAAKAADKIFQDNRGAGGSVTITDFQVDDDFGKLYRSCGNCRTQAARTVTLRNITVTGTGDVLVGVNANLGDRAVIEGVTFIGGGRADLCDLFEGNNTGAEPRKIGAGPDGRSCIVTD</sequence>
<keyword evidence="8 10" id="KW-0106">Calcium</keyword>
<dbReference type="Gene3D" id="2.160.20.10">
    <property type="entry name" value="Single-stranded right-handed beta-helix, Pectin lyase-like"/>
    <property type="match status" value="1"/>
</dbReference>
<evidence type="ECO:0000256" key="2">
    <source>
        <dbReference type="ARBA" id="ARBA00001913"/>
    </source>
</evidence>
<name>A0A4R0GGE3_9ACTN</name>
<evidence type="ECO:0000256" key="9">
    <source>
        <dbReference type="ARBA" id="ARBA00023239"/>
    </source>
</evidence>
<evidence type="ECO:0000256" key="7">
    <source>
        <dbReference type="ARBA" id="ARBA00022729"/>
    </source>
</evidence>
<evidence type="ECO:0000313" key="13">
    <source>
        <dbReference type="Proteomes" id="UP000292274"/>
    </source>
</evidence>
<evidence type="ECO:0000256" key="6">
    <source>
        <dbReference type="ARBA" id="ARBA00022525"/>
    </source>
</evidence>
<comment type="subcellular location">
    <subcellularLocation>
        <location evidence="3 10">Secreted</location>
    </subcellularLocation>
</comment>
<evidence type="ECO:0000256" key="4">
    <source>
        <dbReference type="ARBA" id="ARBA00006463"/>
    </source>
</evidence>
<dbReference type="SUPFAM" id="SSF51126">
    <property type="entry name" value="Pectin lyase-like"/>
    <property type="match status" value="1"/>
</dbReference>
<gene>
    <name evidence="12" type="ORF">E0H26_14980</name>
</gene>
<dbReference type="EMBL" id="SJJR01000009">
    <property type="protein sequence ID" value="TCB96454.1"/>
    <property type="molecule type" value="Genomic_DNA"/>
</dbReference>
<dbReference type="PANTHER" id="PTHR33407">
    <property type="entry name" value="PECTATE LYASE F-RELATED"/>
    <property type="match status" value="1"/>
</dbReference>
<dbReference type="GO" id="GO:0005576">
    <property type="term" value="C:extracellular region"/>
    <property type="evidence" value="ECO:0007669"/>
    <property type="project" value="UniProtKB-SubCell"/>
</dbReference>
<dbReference type="InterPro" id="IPR011050">
    <property type="entry name" value="Pectin_lyase_fold/virulence"/>
</dbReference>
<accession>A0A4R0GGE3</accession>
<keyword evidence="7 10" id="KW-0732">Signal</keyword>
<keyword evidence="6 10" id="KW-0964">Secreted</keyword>
<evidence type="ECO:0000313" key="12">
    <source>
        <dbReference type="EMBL" id="TCB96454.1"/>
    </source>
</evidence>
<feature type="compositionally biased region" description="Low complexity" evidence="11">
    <location>
        <begin position="34"/>
        <end position="46"/>
    </location>
</feature>
<feature type="region of interest" description="Disordered" evidence="11">
    <location>
        <begin position="34"/>
        <end position="91"/>
    </location>
</feature>
<dbReference type="GO" id="GO:0030570">
    <property type="term" value="F:pectate lyase activity"/>
    <property type="evidence" value="ECO:0007669"/>
    <property type="project" value="UniProtKB-UniRule"/>
</dbReference>
<comment type="caution">
    <text evidence="12">The sequence shown here is derived from an EMBL/GenBank/DDBJ whole genome shotgun (WGS) entry which is preliminary data.</text>
</comment>
<evidence type="ECO:0000256" key="3">
    <source>
        <dbReference type="ARBA" id="ARBA00004613"/>
    </source>
</evidence>
<comment type="function">
    <text evidence="10">Catalyzes the depolymerization of both polygalacturonate and pectins of methyl esterification degree from 22 to 89%, with an endo mode of action. In contrast to the majority of pectate lyases, displays high activity on highly methylated pectins.</text>
</comment>
<dbReference type="Proteomes" id="UP000292274">
    <property type="component" value="Unassembled WGS sequence"/>
</dbReference>
<feature type="signal peptide" evidence="10">
    <location>
        <begin position="1"/>
        <end position="29"/>
    </location>
</feature>
<feature type="compositionally biased region" description="Polar residues" evidence="11">
    <location>
        <begin position="54"/>
        <end position="66"/>
    </location>
</feature>
<dbReference type="InterPro" id="IPR012334">
    <property type="entry name" value="Pectin_lyas_fold"/>
</dbReference>
<dbReference type="GO" id="GO:0045490">
    <property type="term" value="P:pectin catabolic process"/>
    <property type="evidence" value="ECO:0007669"/>
    <property type="project" value="TreeGrafter"/>
</dbReference>
<keyword evidence="9 10" id="KW-0456">Lyase</keyword>
<evidence type="ECO:0000256" key="11">
    <source>
        <dbReference type="SAM" id="MobiDB-lite"/>
    </source>
</evidence>
<comment type="similarity">
    <text evidence="4 10">Belongs to the polysaccharide lyase 3 family.</text>
</comment>
<dbReference type="RefSeq" id="WP_131304269.1">
    <property type="nucleotide sequence ID" value="NZ_SJJR01000009.1"/>
</dbReference>
<comment type="cofactor">
    <cofactor evidence="2 10">
        <name>Ca(2+)</name>
        <dbReference type="ChEBI" id="CHEBI:29108"/>
    </cofactor>
</comment>
<protein>
    <recommendedName>
        <fullName evidence="5 10">Pectate lyase</fullName>
        <ecNumber evidence="5 10">4.2.2.2</ecNumber>
    </recommendedName>
</protein>
<dbReference type="InterPro" id="IPR004898">
    <property type="entry name" value="Pectate_lyase_PlyH/PlyE-like"/>
</dbReference>
<reference evidence="12 13" key="1">
    <citation type="submission" date="2019-02" db="EMBL/GenBank/DDBJ databases">
        <title>Jishengella sp. nov., isolated from a root of Zingiber montanum.</title>
        <authorList>
            <person name="Kuncharoen N."/>
            <person name="Kudo T."/>
            <person name="Masahiro Y."/>
            <person name="Ohkuma M."/>
            <person name="Tanasupawat S."/>
        </authorList>
    </citation>
    <scope>NUCLEOTIDE SEQUENCE [LARGE SCALE GENOMIC DNA]</scope>
    <source>
        <strain evidence="12 13">PLAI 1-1</strain>
    </source>
</reference>
<evidence type="ECO:0000256" key="10">
    <source>
        <dbReference type="RuleBase" id="RU367009"/>
    </source>
</evidence>
<keyword evidence="13" id="KW-1185">Reference proteome</keyword>
<dbReference type="EC" id="4.2.2.2" evidence="5 10"/>
<comment type="catalytic activity">
    <reaction evidence="1 10">
        <text>Eliminative cleavage of (1-&gt;4)-alpha-D-galacturonan to give oligosaccharides with 4-deoxy-alpha-D-galact-4-enuronosyl groups at their non-reducing ends.</text>
        <dbReference type="EC" id="4.2.2.2"/>
    </reaction>
</comment>
<organism evidence="12 13">
    <name type="scientific">Micromonospora zingiberis</name>
    <dbReference type="NCBI Taxonomy" id="2053011"/>
    <lineage>
        <taxon>Bacteria</taxon>
        <taxon>Bacillati</taxon>
        <taxon>Actinomycetota</taxon>
        <taxon>Actinomycetes</taxon>
        <taxon>Micromonosporales</taxon>
        <taxon>Micromonosporaceae</taxon>
        <taxon>Micromonospora</taxon>
    </lineage>
</organism>
<evidence type="ECO:0000256" key="1">
    <source>
        <dbReference type="ARBA" id="ARBA00000695"/>
    </source>
</evidence>
<dbReference type="OrthoDB" id="4298856at2"/>
<dbReference type="PANTHER" id="PTHR33407:SF9">
    <property type="entry name" value="PECTATE LYASE F-RELATED"/>
    <property type="match status" value="1"/>
</dbReference>
<evidence type="ECO:0000256" key="5">
    <source>
        <dbReference type="ARBA" id="ARBA00012272"/>
    </source>
</evidence>
<dbReference type="Pfam" id="PF03211">
    <property type="entry name" value="Pectate_lyase"/>
    <property type="match status" value="1"/>
</dbReference>